<dbReference type="EC" id="2.7.4.-" evidence="14"/>
<keyword evidence="7 14" id="KW-0547">Nucleotide-binding</keyword>
<dbReference type="Pfam" id="PF07475">
    <property type="entry name" value="Hpr_kinase_C"/>
    <property type="match status" value="1"/>
</dbReference>
<keyword evidence="4 14" id="KW-0723">Serine/threonine-protein kinase</keyword>
<dbReference type="OMA" id="IFPGKNI"/>
<evidence type="ECO:0000313" key="18">
    <source>
        <dbReference type="Proteomes" id="UP000315938"/>
    </source>
</evidence>
<evidence type="ECO:0000259" key="16">
    <source>
        <dbReference type="Pfam" id="PF07475"/>
    </source>
</evidence>
<evidence type="ECO:0000256" key="6">
    <source>
        <dbReference type="ARBA" id="ARBA00022723"/>
    </source>
</evidence>
<feature type="active site" evidence="14">
    <location>
        <position position="246"/>
    </location>
</feature>
<gene>
    <name evidence="14 17" type="primary">hprK</name>
    <name evidence="17" type="ORF">FNV44_06275</name>
</gene>
<evidence type="ECO:0000256" key="14">
    <source>
        <dbReference type="HAMAP-Rule" id="MF_01249"/>
    </source>
</evidence>
<dbReference type="Gene3D" id="3.40.1390.20">
    <property type="entry name" value="HprK N-terminal domain-like"/>
    <property type="match status" value="1"/>
</dbReference>
<comment type="catalytic activity">
    <reaction evidence="13 14">
        <text>[HPr protein]-O-phospho-L-serine + phosphate + H(+) = [HPr protein]-L-serine + diphosphate</text>
        <dbReference type="Rhea" id="RHEA:46604"/>
        <dbReference type="Rhea" id="RHEA-COMP:11602"/>
        <dbReference type="Rhea" id="RHEA-COMP:11603"/>
        <dbReference type="ChEBI" id="CHEBI:15378"/>
        <dbReference type="ChEBI" id="CHEBI:29999"/>
        <dbReference type="ChEBI" id="CHEBI:33019"/>
        <dbReference type="ChEBI" id="CHEBI:43474"/>
        <dbReference type="ChEBI" id="CHEBI:83421"/>
    </reaction>
</comment>
<dbReference type="AlphaFoldDB" id="A0A553IGI0"/>
<evidence type="ECO:0000256" key="9">
    <source>
        <dbReference type="ARBA" id="ARBA00022840"/>
    </source>
</evidence>
<feature type="binding site" evidence="14">
    <location>
        <begin position="156"/>
        <end position="163"/>
    </location>
    <ligand>
        <name>ATP</name>
        <dbReference type="ChEBI" id="CHEBI:30616"/>
    </ligand>
</feature>
<comment type="similarity">
    <text evidence="3 14">Belongs to the HPrK/P family.</text>
</comment>
<dbReference type="EC" id="2.7.11.-" evidence="14"/>
<evidence type="ECO:0000256" key="4">
    <source>
        <dbReference type="ARBA" id="ARBA00022527"/>
    </source>
</evidence>
<comment type="cofactor">
    <cofactor evidence="2 14">
        <name>Mg(2+)</name>
        <dbReference type="ChEBI" id="CHEBI:18420"/>
    </cofactor>
</comment>
<proteinExistence type="inferred from homology"/>
<dbReference type="SUPFAM" id="SSF75138">
    <property type="entry name" value="HprK N-terminal domain-like"/>
    <property type="match status" value="1"/>
</dbReference>
<dbReference type="NCBIfam" id="TIGR00679">
    <property type="entry name" value="hpr-ser"/>
    <property type="match status" value="1"/>
</dbReference>
<evidence type="ECO:0000256" key="12">
    <source>
        <dbReference type="ARBA" id="ARBA00023277"/>
    </source>
</evidence>
<comment type="catalytic activity">
    <reaction evidence="1 14">
        <text>[HPr protein]-L-serine + ATP = [HPr protein]-O-phospho-L-serine + ADP + H(+)</text>
        <dbReference type="Rhea" id="RHEA:46600"/>
        <dbReference type="Rhea" id="RHEA-COMP:11602"/>
        <dbReference type="Rhea" id="RHEA-COMP:11603"/>
        <dbReference type="ChEBI" id="CHEBI:15378"/>
        <dbReference type="ChEBI" id="CHEBI:29999"/>
        <dbReference type="ChEBI" id="CHEBI:30616"/>
        <dbReference type="ChEBI" id="CHEBI:83421"/>
        <dbReference type="ChEBI" id="CHEBI:456216"/>
    </reaction>
</comment>
<feature type="active site" evidence="14">
    <location>
        <position position="162"/>
    </location>
</feature>
<evidence type="ECO:0000256" key="8">
    <source>
        <dbReference type="ARBA" id="ARBA00022777"/>
    </source>
</evidence>
<dbReference type="Pfam" id="PF02603">
    <property type="entry name" value="Hpr_kinase_N"/>
    <property type="match status" value="1"/>
</dbReference>
<dbReference type="GO" id="GO:0000287">
    <property type="term" value="F:magnesium ion binding"/>
    <property type="evidence" value="ECO:0007669"/>
    <property type="project" value="UniProtKB-UniRule"/>
</dbReference>
<dbReference type="InterPro" id="IPR027417">
    <property type="entry name" value="P-loop_NTPase"/>
</dbReference>
<dbReference type="GO" id="GO:0000155">
    <property type="term" value="F:phosphorelay sensor kinase activity"/>
    <property type="evidence" value="ECO:0007669"/>
    <property type="project" value="InterPro"/>
</dbReference>
<keyword evidence="10 14" id="KW-0460">Magnesium</keyword>
<keyword evidence="9 14" id="KW-0067">ATP-binding</keyword>
<comment type="caution">
    <text evidence="17">The sequence shown here is derived from an EMBL/GenBank/DDBJ whole genome shotgun (WGS) entry which is preliminary data.</text>
</comment>
<dbReference type="CDD" id="cd01918">
    <property type="entry name" value="HprK_C"/>
    <property type="match status" value="1"/>
</dbReference>
<dbReference type="PANTHER" id="PTHR30305:SF1">
    <property type="entry name" value="HPR KINASE_PHOSPHORYLASE"/>
    <property type="match status" value="1"/>
</dbReference>
<keyword evidence="8 14" id="KW-0418">Kinase</keyword>
<keyword evidence="12" id="KW-0119">Carbohydrate metabolism</keyword>
<comment type="miscellaneous">
    <text evidence="14">Both phosphorylation and phosphorolysis are carried out by the same active site and suggest a common mechanism for both reactions.</text>
</comment>
<dbReference type="EMBL" id="VKID01000002">
    <property type="protein sequence ID" value="TRX99304.1"/>
    <property type="molecule type" value="Genomic_DNA"/>
</dbReference>
<comment type="domain">
    <text evidence="14">The Walker A ATP-binding motif also binds Pi and PPi.</text>
</comment>
<dbReference type="GO" id="GO:0005524">
    <property type="term" value="F:ATP binding"/>
    <property type="evidence" value="ECO:0007669"/>
    <property type="project" value="UniProtKB-UniRule"/>
</dbReference>
<feature type="domain" description="HPr(Ser) kinase/phosphorylase N-terminal" evidence="15">
    <location>
        <begin position="7"/>
        <end position="130"/>
    </location>
</feature>
<evidence type="ECO:0000256" key="11">
    <source>
        <dbReference type="ARBA" id="ARBA00023268"/>
    </source>
</evidence>
<evidence type="ECO:0000256" key="2">
    <source>
        <dbReference type="ARBA" id="ARBA00001946"/>
    </source>
</evidence>
<accession>A0A553IGI0</accession>
<sequence>MAYKNSIRLKKIAHDLNLKIVAGFDGEDRRVEVEMLSRPGVEFAGFLDFFDPQRILLIGSKEAHFLMLLDEQVQIERVDAVLKLQPPAVIFSINVDIPQYFMDLGNKYHVPLYKSNERTTPINSKLYSYLRSALAPRESIHGTLLDIYGMGTLIIGKSGVGKSETALELIKRNHILVADDRVDVYETAPGVIIGQAPKILERYIEIRGIGIVDVVQMLGAGAFRENKKIRLVIELEHWDKSKTYDRLGIETQNYTIFGTEIPKITIPVLPGRNNATLVESAAMNQKLKYLGYNAAETLIQNVAAKAAKGAEDDDDDI</sequence>
<feature type="region of interest" description="Important for the catalytic mechanism of both phosphorylation and dephosphorylation" evidence="14">
    <location>
        <begin position="204"/>
        <end position="213"/>
    </location>
</feature>
<comment type="function">
    <text evidence="14">Catalyzes the ATP- as well as the pyrophosphate-dependent phosphorylation of a specific serine residue in HPr, a phosphocarrier protein of the phosphoenolpyruvate-dependent sugar phosphotransferase system (PTS). HprK/P also catalyzes the pyrophosphate-producing, inorganic phosphate-dependent dephosphorylation (phosphorolysis) of seryl-phosphorylated HPr (P-Ser-HPr).</text>
</comment>
<dbReference type="RefSeq" id="WP_012243268.1">
    <property type="nucleotide sequence ID" value="NZ_JACAOE010000002.1"/>
</dbReference>
<dbReference type="GO" id="GO:0004674">
    <property type="term" value="F:protein serine/threonine kinase activity"/>
    <property type="evidence" value="ECO:0007669"/>
    <property type="project" value="UniProtKB-KW"/>
</dbReference>
<keyword evidence="6 14" id="KW-0479">Metal-binding</keyword>
<dbReference type="Gene3D" id="3.40.50.300">
    <property type="entry name" value="P-loop containing nucleotide triphosphate hydrolases"/>
    <property type="match status" value="1"/>
</dbReference>
<comment type="subunit">
    <text evidence="14">Homohexamer.</text>
</comment>
<evidence type="ECO:0000313" key="17">
    <source>
        <dbReference type="EMBL" id="TRX99304.1"/>
    </source>
</evidence>
<keyword evidence="5 14" id="KW-0808">Transferase</keyword>
<dbReference type="PANTHER" id="PTHR30305">
    <property type="entry name" value="PROTEIN YJDM-RELATED"/>
    <property type="match status" value="1"/>
</dbReference>
<dbReference type="GeneID" id="41339475"/>
<evidence type="ECO:0000256" key="13">
    <source>
        <dbReference type="ARBA" id="ARBA00047657"/>
    </source>
</evidence>
<feature type="binding site" evidence="14">
    <location>
        <position position="163"/>
    </location>
    <ligand>
        <name>Mg(2+)</name>
        <dbReference type="ChEBI" id="CHEBI:18420"/>
    </ligand>
</feature>
<reference evidence="17 18" key="1">
    <citation type="submission" date="2019-07" db="EMBL/GenBank/DDBJ databases">
        <title>Genome sequence of Acholeplasma laidlawii strain with increased resistance to erythromycin.</title>
        <authorList>
            <person name="Medvedeva E.S."/>
            <person name="Baranova N.B."/>
            <person name="Siniagina M.N."/>
            <person name="Mouzykantov A."/>
            <person name="Chernova O.A."/>
            <person name="Chernov V.M."/>
        </authorList>
    </citation>
    <scope>NUCLEOTIDE SEQUENCE [LARGE SCALE GENOMIC DNA]</scope>
    <source>
        <strain evidence="17 18">PG8REry</strain>
    </source>
</reference>
<dbReference type="SUPFAM" id="SSF53795">
    <property type="entry name" value="PEP carboxykinase-like"/>
    <property type="match status" value="1"/>
</dbReference>
<feature type="active site" evidence="14">
    <location>
        <position position="141"/>
    </location>
</feature>
<keyword evidence="11 14" id="KW-0511">Multifunctional enzyme</keyword>
<organism evidence="17 18">
    <name type="scientific">Acholeplasma laidlawii</name>
    <dbReference type="NCBI Taxonomy" id="2148"/>
    <lineage>
        <taxon>Bacteria</taxon>
        <taxon>Bacillati</taxon>
        <taxon>Mycoplasmatota</taxon>
        <taxon>Mollicutes</taxon>
        <taxon>Acholeplasmatales</taxon>
        <taxon>Acholeplasmataceae</taxon>
        <taxon>Acholeplasma</taxon>
    </lineage>
</organism>
<evidence type="ECO:0000256" key="5">
    <source>
        <dbReference type="ARBA" id="ARBA00022679"/>
    </source>
</evidence>
<dbReference type="InterPro" id="IPR028979">
    <property type="entry name" value="Ser_kin/Pase_Hpr-like_N_sf"/>
</dbReference>
<evidence type="ECO:0000256" key="1">
    <source>
        <dbReference type="ARBA" id="ARBA00001120"/>
    </source>
</evidence>
<feature type="region of interest" description="Important for the catalytic mechanism of dephosphorylation" evidence="14">
    <location>
        <begin position="267"/>
        <end position="272"/>
    </location>
</feature>
<evidence type="ECO:0000256" key="10">
    <source>
        <dbReference type="ARBA" id="ARBA00022842"/>
    </source>
</evidence>
<feature type="active site" description="Proton acceptor; for phosphorylation activity. Proton donor; for dephosphorylation activity" evidence="14">
    <location>
        <position position="180"/>
    </location>
</feature>
<evidence type="ECO:0000256" key="7">
    <source>
        <dbReference type="ARBA" id="ARBA00022741"/>
    </source>
</evidence>
<dbReference type="InterPro" id="IPR011104">
    <property type="entry name" value="Hpr_kin/Pase_C"/>
</dbReference>
<evidence type="ECO:0000256" key="3">
    <source>
        <dbReference type="ARBA" id="ARBA00006883"/>
    </source>
</evidence>
<dbReference type="InterPro" id="IPR011126">
    <property type="entry name" value="Hpr_kin/Pase_Hpr_N"/>
</dbReference>
<dbReference type="FunFam" id="3.40.50.300:FF:000174">
    <property type="entry name" value="HPr kinase/phosphorylase"/>
    <property type="match status" value="1"/>
</dbReference>
<dbReference type="Proteomes" id="UP000315938">
    <property type="component" value="Unassembled WGS sequence"/>
</dbReference>
<dbReference type="GO" id="GO:0004712">
    <property type="term" value="F:protein serine/threonine/tyrosine kinase activity"/>
    <property type="evidence" value="ECO:0007669"/>
    <property type="project" value="UniProtKB-UniRule"/>
</dbReference>
<dbReference type="HAMAP" id="MF_01249">
    <property type="entry name" value="HPr_kinase"/>
    <property type="match status" value="1"/>
</dbReference>
<dbReference type="InterPro" id="IPR003755">
    <property type="entry name" value="HPr(Ser)_kin/Pase"/>
</dbReference>
<protein>
    <recommendedName>
        <fullName evidence="14">HPr kinase/phosphorylase</fullName>
        <shortName evidence="14">HPrK/P</shortName>
        <ecNumber evidence="14">2.7.11.-</ecNumber>
        <ecNumber evidence="14">2.7.4.-</ecNumber>
    </recommendedName>
    <alternativeName>
        <fullName evidence="14">HPr(Ser) kinase/phosphorylase</fullName>
    </alternativeName>
</protein>
<feature type="domain" description="HPr kinase/phosphorylase C-terminal" evidence="16">
    <location>
        <begin position="133"/>
        <end position="301"/>
    </location>
</feature>
<dbReference type="GO" id="GO:0006109">
    <property type="term" value="P:regulation of carbohydrate metabolic process"/>
    <property type="evidence" value="ECO:0007669"/>
    <property type="project" value="UniProtKB-UniRule"/>
</dbReference>
<evidence type="ECO:0000259" key="15">
    <source>
        <dbReference type="Pfam" id="PF02603"/>
    </source>
</evidence>
<name>A0A553IGI0_ACHLA</name>
<feature type="binding site" evidence="14">
    <location>
        <position position="205"/>
    </location>
    <ligand>
        <name>Mg(2+)</name>
        <dbReference type="ChEBI" id="CHEBI:18420"/>
    </ligand>
</feature>